<evidence type="ECO:0000313" key="2">
    <source>
        <dbReference type="Proteomes" id="UP001281761"/>
    </source>
</evidence>
<evidence type="ECO:0000313" key="1">
    <source>
        <dbReference type="EMBL" id="KAK2941094.1"/>
    </source>
</evidence>
<accession>A0ABQ9WPM9</accession>
<dbReference type="Proteomes" id="UP001281761">
    <property type="component" value="Unassembled WGS sequence"/>
</dbReference>
<sequence>MKMKRTLTSKSLSLTSLIALDLSQNGHESPSRNSVTIRGTKSPSATLFNQTALAPLLSDSHSVPTGSGFIGFDVTLLVNQIREDLIDNDLEKQG</sequence>
<dbReference type="EMBL" id="JARBJD010000550">
    <property type="protein sequence ID" value="KAK2941094.1"/>
    <property type="molecule type" value="Genomic_DNA"/>
</dbReference>
<reference evidence="1 2" key="1">
    <citation type="journal article" date="2022" name="bioRxiv">
        <title>Genomics of Preaxostyla Flagellates Illuminates Evolutionary Transitions and the Path Towards Mitochondrial Loss.</title>
        <authorList>
            <person name="Novak L.V.F."/>
            <person name="Treitli S.C."/>
            <person name="Pyrih J."/>
            <person name="Halakuc P."/>
            <person name="Pipaliya S.V."/>
            <person name="Vacek V."/>
            <person name="Brzon O."/>
            <person name="Soukal P."/>
            <person name="Eme L."/>
            <person name="Dacks J.B."/>
            <person name="Karnkowska A."/>
            <person name="Elias M."/>
            <person name="Hampl V."/>
        </authorList>
    </citation>
    <scope>NUCLEOTIDE SEQUENCE [LARGE SCALE GENOMIC DNA]</scope>
    <source>
        <strain evidence="1">NAU3</strain>
        <tissue evidence="1">Gut</tissue>
    </source>
</reference>
<keyword evidence="2" id="KW-1185">Reference proteome</keyword>
<organism evidence="1 2">
    <name type="scientific">Blattamonas nauphoetae</name>
    <dbReference type="NCBI Taxonomy" id="2049346"/>
    <lineage>
        <taxon>Eukaryota</taxon>
        <taxon>Metamonada</taxon>
        <taxon>Preaxostyla</taxon>
        <taxon>Oxymonadida</taxon>
        <taxon>Blattamonas</taxon>
    </lineage>
</organism>
<name>A0ABQ9WPM9_9EUKA</name>
<comment type="caution">
    <text evidence="1">The sequence shown here is derived from an EMBL/GenBank/DDBJ whole genome shotgun (WGS) entry which is preliminary data.</text>
</comment>
<protein>
    <submittedName>
        <fullName evidence="1">Uncharacterized protein</fullName>
    </submittedName>
</protein>
<gene>
    <name evidence="1" type="ORF">BLNAU_23996</name>
</gene>
<proteinExistence type="predicted"/>